<organism evidence="2 3">
    <name type="scientific">Peribacillus butanolivorans</name>
    <dbReference type="NCBI Taxonomy" id="421767"/>
    <lineage>
        <taxon>Bacteria</taxon>
        <taxon>Bacillati</taxon>
        <taxon>Bacillota</taxon>
        <taxon>Bacilli</taxon>
        <taxon>Bacillales</taxon>
        <taxon>Bacillaceae</taxon>
        <taxon>Peribacillus</taxon>
    </lineage>
</organism>
<dbReference type="Proteomes" id="UP000260457">
    <property type="component" value="Chromosome"/>
</dbReference>
<keyword evidence="1" id="KW-0472">Membrane</keyword>
<name>A0ABN5N5W9_9BACI</name>
<keyword evidence="1" id="KW-1133">Transmembrane helix</keyword>
<evidence type="ECO:0000256" key="1">
    <source>
        <dbReference type="SAM" id="Phobius"/>
    </source>
</evidence>
<protein>
    <submittedName>
        <fullName evidence="2">Uncharacterized protein</fullName>
    </submittedName>
</protein>
<keyword evidence="3" id="KW-1185">Reference proteome</keyword>
<feature type="transmembrane region" description="Helical" evidence="1">
    <location>
        <begin position="12"/>
        <end position="30"/>
    </location>
</feature>
<dbReference type="EMBL" id="CP030926">
    <property type="protein sequence ID" value="AXN40826.1"/>
    <property type="molecule type" value="Genomic_DNA"/>
</dbReference>
<accession>A0ABN5N5W9</accession>
<gene>
    <name evidence="2" type="ORF">DTO10_22245</name>
</gene>
<evidence type="ECO:0000313" key="2">
    <source>
        <dbReference type="EMBL" id="AXN40826.1"/>
    </source>
</evidence>
<proteinExistence type="predicted"/>
<sequence>MVKKENSSNTLWVVFISICLGFVIRINSVLNADQLFSVFNIDILILFVAIIGLIILLNNKKKIRGNFIVY</sequence>
<feature type="transmembrane region" description="Helical" evidence="1">
    <location>
        <begin position="36"/>
        <end position="57"/>
    </location>
</feature>
<keyword evidence="1" id="KW-0812">Transmembrane</keyword>
<reference evidence="2 3" key="1">
    <citation type="submission" date="2018-07" db="EMBL/GenBank/DDBJ databases">
        <title>The molecular basis for the intramolecular migration of carboxyl group in the catabolism of para-hydroxybenzoate via gentisate.</title>
        <authorList>
            <person name="Zhao H."/>
            <person name="Xu Y."/>
            <person name="Lin S."/>
            <person name="Spain J.C."/>
            <person name="Zhou N.-Y."/>
        </authorList>
    </citation>
    <scope>NUCLEOTIDE SEQUENCE [LARGE SCALE GENOMIC DNA]</scope>
    <source>
        <strain evidence="2 3">PHB-7a</strain>
    </source>
</reference>
<dbReference type="RefSeq" id="WP_116821879.1">
    <property type="nucleotide sequence ID" value="NZ_CP030926.1"/>
</dbReference>
<evidence type="ECO:0000313" key="3">
    <source>
        <dbReference type="Proteomes" id="UP000260457"/>
    </source>
</evidence>
<dbReference type="GeneID" id="95400932"/>